<feature type="compositionally biased region" description="Gly residues" evidence="6">
    <location>
        <begin position="416"/>
        <end position="427"/>
    </location>
</feature>
<dbReference type="InterPro" id="IPR011989">
    <property type="entry name" value="ARM-like"/>
</dbReference>
<dbReference type="InterPro" id="IPR016024">
    <property type="entry name" value="ARM-type_fold"/>
</dbReference>
<dbReference type="Gene3D" id="1.25.10.10">
    <property type="entry name" value="Leucine-rich Repeat Variant"/>
    <property type="match status" value="1"/>
</dbReference>
<dbReference type="Pfam" id="PF22493">
    <property type="entry name" value="PUF_NOP9"/>
    <property type="match status" value="1"/>
</dbReference>
<evidence type="ECO:0000313" key="9">
    <source>
        <dbReference type="Proteomes" id="UP000324585"/>
    </source>
</evidence>
<proteinExistence type="predicted"/>
<evidence type="ECO:0000256" key="3">
    <source>
        <dbReference type="ARBA" id="ARBA00022737"/>
    </source>
</evidence>
<feature type="compositionally biased region" description="Polar residues" evidence="6">
    <location>
        <begin position="312"/>
        <end position="321"/>
    </location>
</feature>
<dbReference type="AlphaFoldDB" id="A0A5J4YWI9"/>
<feature type="compositionally biased region" description="Low complexity" evidence="6">
    <location>
        <begin position="392"/>
        <end position="415"/>
    </location>
</feature>
<dbReference type="GO" id="GO:0003729">
    <property type="term" value="F:mRNA binding"/>
    <property type="evidence" value="ECO:0007669"/>
    <property type="project" value="TreeGrafter"/>
</dbReference>
<feature type="repeat" description="Pumilio" evidence="5">
    <location>
        <begin position="858"/>
        <end position="893"/>
    </location>
</feature>
<keyword evidence="4" id="KW-0694">RNA-binding</keyword>
<feature type="region of interest" description="Disordered" evidence="6">
    <location>
        <begin position="41"/>
        <end position="95"/>
    </location>
</feature>
<dbReference type="SMART" id="SM00025">
    <property type="entry name" value="Pumilio"/>
    <property type="match status" value="8"/>
</dbReference>
<evidence type="ECO:0000256" key="5">
    <source>
        <dbReference type="PROSITE-ProRule" id="PRU00317"/>
    </source>
</evidence>
<dbReference type="PROSITE" id="PS50303">
    <property type="entry name" value="PUM_HD"/>
    <property type="match status" value="1"/>
</dbReference>
<feature type="domain" description="PUM-HD" evidence="7">
    <location>
        <begin position="690"/>
        <end position="1037"/>
    </location>
</feature>
<dbReference type="EMBL" id="VRMN01000004">
    <property type="protein sequence ID" value="KAA8495083.1"/>
    <property type="molecule type" value="Genomic_DNA"/>
</dbReference>
<feature type="region of interest" description="Disordered" evidence="6">
    <location>
        <begin position="1"/>
        <end position="24"/>
    </location>
</feature>
<dbReference type="PANTHER" id="PTHR12537">
    <property type="entry name" value="RNA BINDING PROTEIN PUMILIO-RELATED"/>
    <property type="match status" value="1"/>
</dbReference>
<dbReference type="FunFam" id="1.25.10.10:FF:000004">
    <property type="entry name" value="Pumilio homolog 1 isoform 2"/>
    <property type="match status" value="1"/>
</dbReference>
<dbReference type="GO" id="GO:0010608">
    <property type="term" value="P:post-transcriptional regulation of gene expression"/>
    <property type="evidence" value="ECO:0007669"/>
    <property type="project" value="TreeGrafter"/>
</dbReference>
<dbReference type="InterPro" id="IPR001313">
    <property type="entry name" value="Pumilio_RNA-bd_rpt"/>
</dbReference>
<reference evidence="9" key="1">
    <citation type="journal article" date="2019" name="Nat. Commun.">
        <title>Expansion of phycobilisome linker gene families in mesophilic red algae.</title>
        <authorList>
            <person name="Lee J."/>
            <person name="Kim D."/>
            <person name="Bhattacharya D."/>
            <person name="Yoon H.S."/>
        </authorList>
    </citation>
    <scope>NUCLEOTIDE SEQUENCE [LARGE SCALE GENOMIC DNA]</scope>
    <source>
        <strain evidence="9">CCMP 1328</strain>
    </source>
</reference>
<feature type="compositionally biased region" description="Polar residues" evidence="6">
    <location>
        <begin position="441"/>
        <end position="453"/>
    </location>
</feature>
<evidence type="ECO:0000256" key="6">
    <source>
        <dbReference type="SAM" id="MobiDB-lite"/>
    </source>
</evidence>
<comment type="caution">
    <text evidence="8">The sequence shown here is derived from an EMBL/GenBank/DDBJ whole genome shotgun (WGS) entry which is preliminary data.</text>
</comment>
<dbReference type="InterPro" id="IPR033133">
    <property type="entry name" value="PUM-HD"/>
</dbReference>
<feature type="repeat" description="Pumilio" evidence="5">
    <location>
        <begin position="894"/>
        <end position="929"/>
    </location>
</feature>
<name>A0A5J4YWI9_PORPP</name>
<keyword evidence="3" id="KW-0677">Repeat</keyword>
<feature type="region of interest" description="Disordered" evidence="6">
    <location>
        <begin position="573"/>
        <end position="639"/>
    </location>
</feature>
<accession>A0A5J4YWI9</accession>
<sequence>MDPSRWDHTSAQGDAVHSSLPASRNSAVGFEDSAHLLGAIEGIMDDADTPVSGTKQPQQQQELKSGTASPPPPPAISPRNASGAHTPRSASPMMRSIGDHYQKAPAVHSLSSSSLLDSTTLVNSMASMNVSAMPAGVIGAGMKNGSAPSTSLQQSRNASYSSMLDSLGSTNASTNGLNSSNIAQAPNPWTRSLEFIPASNRGTRTPLAGAPYRGEAATDVPAQVQKGGVHSSAAFPVSGQRTGSDMEVLRARAGVSDLDLHAGEVPKSGHSSLGNVTLSAARETTDLDRQRIWGSSSGTNANFAGRYGGVASPNSNTPHSQSGGALGGAAGSDGGLGINMGSLSTLAASGANLDQIVEHMNMIGIVDPQTQAQVLSQIIAQQQLMRQQQQQLSFTQHHVQHQQHQQQHPPSQYAQHGGGGFQSGGRGMAPMSGVDLGTSGYGSQSLSDSNPDQPGSFFFQDGSIPTASPEKPSALGLGHQHTMEENAALRLQMANLINARQQLFEAQMMMALNSPSLSGHGGPVGGGPSASMNMNNLSLQQMYAALLADPAAHGVGGVGSPSIASAMLAAATGGAGGAMTPTSHHSRKGSYIPDGGAPRSGRGGGPRGDRNNMRSQRSPDGPFGAGDKKSMGGGSDMHPRSAILEDFRATSGAPTSRNNHQNGGGLGMNMNLGDHNAMSLYGGYSTMGLNASAPVMGAGGGANAPYREWHLEDIRGHVVEFATDQHGSRFIQQKLESARVEELRFVLNEALSEMQLLMTDVFGNYVVQKLLEHGQQADAVPQIFNELRGRMLTLSLHMYGCRVVQKALEVLGAEERAVLVAELNGHVLKCIRDQNGNHVIQKSVELVAADKVQFIVDAITGQAVSLAEHSYGCRVVQRVLEFGADFQKAPIRNEIMKNIHKLISDQYGNYVIQHIVEHGTEQERAAVTAVVFEDVVALSQHKFASNVVERCLQHGNAMQRKQLIEVLIEGDGRGPPGVSPLSSLVRDNFGNYVVQRVLDVAEPQQRERVVNILRVQMNLIKKYSYGKHILARLEPGWAGSPRVMSPYGASSMYSVDVDVCGGKIARGLLGTCCVAECPCCFYVFVPAVPERVDVYVIVAMLMYWNTVGRFSNARRVCCHLVFRHKLDMKMKRSARTKRHHYFSAGPMPLRLGALFSSRFPVGAWAFGRWSVWPYGRLDEWAFKYPINFDCFYMNRSLRICEKRCFQQ</sequence>
<dbReference type="PROSITE" id="PS50302">
    <property type="entry name" value="PUM"/>
    <property type="match status" value="8"/>
</dbReference>
<feature type="repeat" description="Pumilio" evidence="5">
    <location>
        <begin position="786"/>
        <end position="821"/>
    </location>
</feature>
<feature type="region of interest" description="Disordered" evidence="6">
    <location>
        <begin position="392"/>
        <end position="477"/>
    </location>
</feature>
<dbReference type="CDD" id="cd07920">
    <property type="entry name" value="Pumilio"/>
    <property type="match status" value="1"/>
</dbReference>
<feature type="region of interest" description="Disordered" evidence="6">
    <location>
        <begin position="304"/>
        <end position="328"/>
    </location>
</feature>
<feature type="repeat" description="Pumilio" evidence="5">
    <location>
        <begin position="713"/>
        <end position="748"/>
    </location>
</feature>
<gene>
    <name evidence="8" type="ORF">FVE85_3324</name>
</gene>
<feature type="compositionally biased region" description="Low complexity" evidence="6">
    <location>
        <begin position="573"/>
        <end position="583"/>
    </location>
</feature>
<dbReference type="SUPFAM" id="SSF48371">
    <property type="entry name" value="ARM repeat"/>
    <property type="match status" value="1"/>
</dbReference>
<dbReference type="OrthoDB" id="668540at2759"/>
<feature type="repeat" description="Pumilio" evidence="5">
    <location>
        <begin position="930"/>
        <end position="965"/>
    </location>
</feature>
<dbReference type="InterPro" id="IPR033712">
    <property type="entry name" value="Pumilio_RNA-bd"/>
</dbReference>
<evidence type="ECO:0000256" key="4">
    <source>
        <dbReference type="ARBA" id="ARBA00022884"/>
    </source>
</evidence>
<dbReference type="Proteomes" id="UP000324585">
    <property type="component" value="Unassembled WGS sequence"/>
</dbReference>
<dbReference type="Pfam" id="PF00806">
    <property type="entry name" value="PUF"/>
    <property type="match status" value="1"/>
</dbReference>
<keyword evidence="9" id="KW-1185">Reference proteome</keyword>
<evidence type="ECO:0000256" key="1">
    <source>
        <dbReference type="ARBA" id="ARBA00004496"/>
    </source>
</evidence>
<feature type="repeat" description="Pumilio" evidence="5">
    <location>
        <begin position="976"/>
        <end position="1011"/>
    </location>
</feature>
<protein>
    <submittedName>
        <fullName evidence="8">Pumilio-like 2</fullName>
    </submittedName>
</protein>
<dbReference type="GO" id="GO:0005737">
    <property type="term" value="C:cytoplasm"/>
    <property type="evidence" value="ECO:0007669"/>
    <property type="project" value="UniProtKB-SubCell"/>
</dbReference>
<feature type="compositionally biased region" description="Polar residues" evidence="6">
    <location>
        <begin position="51"/>
        <end position="67"/>
    </location>
</feature>
<evidence type="ECO:0000259" key="7">
    <source>
        <dbReference type="PROSITE" id="PS50303"/>
    </source>
</evidence>
<feature type="repeat" description="Pumilio" evidence="5">
    <location>
        <begin position="749"/>
        <end position="785"/>
    </location>
</feature>
<evidence type="ECO:0000313" key="8">
    <source>
        <dbReference type="EMBL" id="KAA8495083.1"/>
    </source>
</evidence>
<feature type="repeat" description="Pumilio" evidence="5">
    <location>
        <begin position="822"/>
        <end position="857"/>
    </location>
</feature>
<keyword evidence="2" id="KW-0963">Cytoplasm</keyword>
<dbReference type="PANTHER" id="PTHR12537:SF12">
    <property type="entry name" value="MATERNAL PROTEIN PUMILIO"/>
    <property type="match status" value="1"/>
</dbReference>
<evidence type="ECO:0000256" key="2">
    <source>
        <dbReference type="ARBA" id="ARBA00022490"/>
    </source>
</evidence>
<feature type="region of interest" description="Disordered" evidence="6">
    <location>
        <begin position="648"/>
        <end position="667"/>
    </location>
</feature>
<comment type="subcellular location">
    <subcellularLocation>
        <location evidence="1">Cytoplasm</location>
    </subcellularLocation>
</comment>
<organism evidence="8 9">
    <name type="scientific">Porphyridium purpureum</name>
    <name type="common">Red alga</name>
    <name type="synonym">Porphyridium cruentum</name>
    <dbReference type="NCBI Taxonomy" id="35688"/>
    <lineage>
        <taxon>Eukaryota</taxon>
        <taxon>Rhodophyta</taxon>
        <taxon>Bangiophyceae</taxon>
        <taxon>Porphyridiales</taxon>
        <taxon>Porphyridiaceae</taxon>
        <taxon>Porphyridium</taxon>
    </lineage>
</organism>